<keyword evidence="4 6" id="KW-0274">FAD</keyword>
<gene>
    <name evidence="8" type="ORF">Ciccas_003080</name>
</gene>
<name>A0ABD2QFL5_9PLAT</name>
<comment type="cofactor">
    <cofactor evidence="1 6">
        <name>FAD</name>
        <dbReference type="ChEBI" id="CHEBI:57692"/>
    </cofactor>
</comment>
<keyword evidence="9" id="KW-1185">Reference proteome</keyword>
<dbReference type="SUPFAM" id="SSF51905">
    <property type="entry name" value="FAD/NAD(P)-binding domain"/>
    <property type="match status" value="1"/>
</dbReference>
<dbReference type="AlphaFoldDB" id="A0ABD2QFL5"/>
<evidence type="ECO:0000256" key="4">
    <source>
        <dbReference type="ARBA" id="ARBA00022827"/>
    </source>
</evidence>
<organism evidence="8 9">
    <name type="scientific">Cichlidogyrus casuarinus</name>
    <dbReference type="NCBI Taxonomy" id="1844966"/>
    <lineage>
        <taxon>Eukaryota</taxon>
        <taxon>Metazoa</taxon>
        <taxon>Spiralia</taxon>
        <taxon>Lophotrochozoa</taxon>
        <taxon>Platyhelminthes</taxon>
        <taxon>Monogenea</taxon>
        <taxon>Monopisthocotylea</taxon>
        <taxon>Dactylogyridea</taxon>
        <taxon>Ancyrocephalidae</taxon>
        <taxon>Cichlidogyrus</taxon>
    </lineage>
</organism>
<feature type="active site" description="Proton acceptor" evidence="5">
    <location>
        <position position="509"/>
    </location>
</feature>
<evidence type="ECO:0000313" key="8">
    <source>
        <dbReference type="EMBL" id="KAL3318260.1"/>
    </source>
</evidence>
<feature type="active site" description="Proton donor" evidence="5">
    <location>
        <position position="464"/>
    </location>
</feature>
<accession>A0ABD2QFL5</accession>
<dbReference type="EMBL" id="JBJKFK010000266">
    <property type="protein sequence ID" value="KAL3318260.1"/>
    <property type="molecule type" value="Genomic_DNA"/>
</dbReference>
<evidence type="ECO:0000259" key="7">
    <source>
        <dbReference type="PROSITE" id="PS00624"/>
    </source>
</evidence>
<keyword evidence="3" id="KW-0285">Flavoprotein</keyword>
<dbReference type="Gene3D" id="3.50.50.60">
    <property type="entry name" value="FAD/NAD(P)-binding domain"/>
    <property type="match status" value="1"/>
</dbReference>
<dbReference type="PANTHER" id="PTHR11552">
    <property type="entry name" value="GLUCOSE-METHANOL-CHOLINE GMC OXIDOREDUCTASE"/>
    <property type="match status" value="1"/>
</dbReference>
<reference evidence="8 9" key="1">
    <citation type="submission" date="2024-11" db="EMBL/GenBank/DDBJ databases">
        <title>Adaptive evolution of stress response genes in parasites aligns with host niche diversity.</title>
        <authorList>
            <person name="Hahn C."/>
            <person name="Resl P."/>
        </authorList>
    </citation>
    <scope>NUCLEOTIDE SEQUENCE [LARGE SCALE GENOMIC DNA]</scope>
    <source>
        <strain evidence="8">EGGRZ-B1_66</strain>
        <tissue evidence="8">Body</tissue>
    </source>
</reference>
<comment type="similarity">
    <text evidence="2">Belongs to the GMC oxidoreductase family.</text>
</comment>
<comment type="caution">
    <text evidence="8">The sequence shown here is derived from an EMBL/GenBank/DDBJ whole genome shotgun (WGS) entry which is preliminary data.</text>
</comment>
<sequence>MSREYSTTRQHHGATGMKDKRVLAYAGNAVGGTAMLNAMIMHFGSSQLGSSWDLEGWTFEEIKRLIEEDMQEGKSGTDCAIIWNTILIKPDILPLHRIFANISHLFPQTNYSGWAMEGVFTPLVSVHDGQRVSSYNSCLEPLVSNGALDLAFETKINRLIFQKNGTSLKVSALELSHRGVTRILHLKSTAKVVLSAGSIESPAILLRSGVGPRSVLDIASLPQVKELPVGVGFQDMPMIGVVGWTKLYKTMTSLGVIGLWDVLQYFTHKTGAFAHASALSNIILLRTSIQRRKGAQSFPNIECVMMAAGAAEQTIFKDASNMIDAQWEAFSKPHAGSSFIITCFLLNPLSKGRITIEPENLSAQIDPNYFSDPADIAAMVEGVSWLHHIFNQHYRYVPEYADHAFEFNQTALQEVRRLQTEGQVELNLPQFLGCPTLPTAEAALEEWRGFYECMVRTQTFTGYHYWSSLRMTNYSDHLHGVTNPDMRVKGVDNLWVGDASVAPVMPDGHPMGMLLAIAKKLAFILAQFGIN</sequence>
<dbReference type="Pfam" id="PF05199">
    <property type="entry name" value="GMC_oxred_C"/>
    <property type="match status" value="1"/>
</dbReference>
<evidence type="ECO:0000256" key="3">
    <source>
        <dbReference type="ARBA" id="ARBA00022630"/>
    </source>
</evidence>
<protein>
    <recommendedName>
        <fullName evidence="7">Glucose-methanol-choline oxidoreductase N-terminal domain-containing protein</fullName>
    </recommendedName>
</protein>
<dbReference type="InterPro" id="IPR036188">
    <property type="entry name" value="FAD/NAD-bd_sf"/>
</dbReference>
<dbReference type="Gene3D" id="3.30.560.10">
    <property type="entry name" value="Glucose Oxidase, domain 3"/>
    <property type="match status" value="1"/>
</dbReference>
<evidence type="ECO:0000256" key="2">
    <source>
        <dbReference type="ARBA" id="ARBA00010790"/>
    </source>
</evidence>
<dbReference type="InterPro" id="IPR007867">
    <property type="entry name" value="GMC_OxRtase_C"/>
</dbReference>
<dbReference type="InterPro" id="IPR000172">
    <property type="entry name" value="GMC_OxRdtase_N"/>
</dbReference>
<evidence type="ECO:0000256" key="5">
    <source>
        <dbReference type="PIRSR" id="PIRSR000137-1"/>
    </source>
</evidence>
<evidence type="ECO:0000256" key="1">
    <source>
        <dbReference type="ARBA" id="ARBA00001974"/>
    </source>
</evidence>
<evidence type="ECO:0000256" key="6">
    <source>
        <dbReference type="PIRSR" id="PIRSR000137-2"/>
    </source>
</evidence>
<feature type="domain" description="Glucose-methanol-choline oxidoreductase N-terminal" evidence="7">
    <location>
        <begin position="197"/>
        <end position="211"/>
    </location>
</feature>
<dbReference type="Proteomes" id="UP001626550">
    <property type="component" value="Unassembled WGS sequence"/>
</dbReference>
<dbReference type="Pfam" id="PF00732">
    <property type="entry name" value="GMC_oxred_N"/>
    <property type="match status" value="1"/>
</dbReference>
<feature type="binding site" evidence="6">
    <location>
        <position position="33"/>
    </location>
    <ligand>
        <name>FAD</name>
        <dbReference type="ChEBI" id="CHEBI:57692"/>
    </ligand>
</feature>
<dbReference type="PIRSF" id="PIRSF000137">
    <property type="entry name" value="Alcohol_oxidase"/>
    <property type="match status" value="1"/>
</dbReference>
<dbReference type="SUPFAM" id="SSF54373">
    <property type="entry name" value="FAD-linked reductases, C-terminal domain"/>
    <property type="match status" value="1"/>
</dbReference>
<dbReference type="InterPro" id="IPR012132">
    <property type="entry name" value="GMC_OxRdtase"/>
</dbReference>
<proteinExistence type="inferred from homology"/>
<dbReference type="PANTHER" id="PTHR11552:SF147">
    <property type="entry name" value="CHOLINE DEHYDROGENASE, MITOCHONDRIAL"/>
    <property type="match status" value="1"/>
</dbReference>
<dbReference type="PROSITE" id="PS00624">
    <property type="entry name" value="GMC_OXRED_2"/>
    <property type="match status" value="1"/>
</dbReference>
<evidence type="ECO:0000313" key="9">
    <source>
        <dbReference type="Proteomes" id="UP001626550"/>
    </source>
</evidence>